<proteinExistence type="predicted"/>
<comment type="caution">
    <text evidence="1">The sequence shown here is derived from an EMBL/GenBank/DDBJ whole genome shotgun (WGS) entry which is preliminary data.</text>
</comment>
<dbReference type="PANTHER" id="PTHR43481">
    <property type="entry name" value="FRUCTOSE-1-PHOSPHATE PHOSPHATASE"/>
    <property type="match status" value="1"/>
</dbReference>
<keyword evidence="2" id="KW-1185">Reference proteome</keyword>
<dbReference type="SFLD" id="SFLDS00003">
    <property type="entry name" value="Haloacid_Dehalogenase"/>
    <property type="match status" value="1"/>
</dbReference>
<dbReference type="InterPro" id="IPR023198">
    <property type="entry name" value="PGP-like_dom2"/>
</dbReference>
<evidence type="ECO:0000313" key="1">
    <source>
        <dbReference type="EMBL" id="EKX63042.1"/>
    </source>
</evidence>
<dbReference type="PATRIC" id="fig|698759.3.peg.6268"/>
<dbReference type="NCBIfam" id="TIGR01509">
    <property type="entry name" value="HAD-SF-IA-v3"/>
    <property type="match status" value="1"/>
</dbReference>
<gene>
    <name evidence="1" type="ORF">STRIP9103_06493</name>
</gene>
<name>L1KQZ8_9ACTN</name>
<dbReference type="Proteomes" id="UP000010411">
    <property type="component" value="Unassembled WGS sequence"/>
</dbReference>
<dbReference type="RefSeq" id="WP_009326854.1">
    <property type="nucleotide sequence ID" value="NZ_AEJC01000467.1"/>
</dbReference>
<dbReference type="EMBL" id="AEJC01000467">
    <property type="protein sequence ID" value="EKX63042.1"/>
    <property type="molecule type" value="Genomic_DNA"/>
</dbReference>
<dbReference type="SFLD" id="SFLDG01129">
    <property type="entry name" value="C1.5:_HAD__Beta-PGM__Phosphata"/>
    <property type="match status" value="1"/>
</dbReference>
<organism evidence="1 2">
    <name type="scientific">Streptomyces ipomoeae 91-03</name>
    <dbReference type="NCBI Taxonomy" id="698759"/>
    <lineage>
        <taxon>Bacteria</taxon>
        <taxon>Bacillati</taxon>
        <taxon>Actinomycetota</taxon>
        <taxon>Actinomycetes</taxon>
        <taxon>Kitasatosporales</taxon>
        <taxon>Streptomycetaceae</taxon>
        <taxon>Streptomyces</taxon>
    </lineage>
</organism>
<dbReference type="InterPro" id="IPR036412">
    <property type="entry name" value="HAD-like_sf"/>
</dbReference>
<sequence length="240" mass="24455">MSSGADDLMRGRRVADDGAMAAAVLFDVDGVLIDTADAHGRVWRAWARARGLDPEAVWLATQGRRRADILRLVAPGRDPVEEHRALDRLMAAEEPGFRAFPGAAGLLRALPAGRWAVVTSSRAEPTAARLARTGLVVPEVRVCAEDVSEGKPSPEGYLTAAARLGVDPARCLVVEDAPAGVAAGLAAGCVVYAVASTHRAEELGDAHACFGSLEEAAGAVLGAMAGGGGGGGGEGAWTGA</sequence>
<dbReference type="InterPro" id="IPR006439">
    <property type="entry name" value="HAD-SF_hydro_IA"/>
</dbReference>
<dbReference type="GO" id="GO:0050308">
    <property type="term" value="F:sugar-phosphatase activity"/>
    <property type="evidence" value="ECO:0007669"/>
    <property type="project" value="TreeGrafter"/>
</dbReference>
<keyword evidence="1" id="KW-0378">Hydrolase</keyword>
<protein>
    <submittedName>
        <fullName evidence="1">HAD hydrolase, family IA, variant 3</fullName>
    </submittedName>
</protein>
<dbReference type="SUPFAM" id="SSF56784">
    <property type="entry name" value="HAD-like"/>
    <property type="match status" value="1"/>
</dbReference>
<dbReference type="Gene3D" id="3.40.50.1000">
    <property type="entry name" value="HAD superfamily/HAD-like"/>
    <property type="match status" value="1"/>
</dbReference>
<evidence type="ECO:0000313" key="2">
    <source>
        <dbReference type="Proteomes" id="UP000010411"/>
    </source>
</evidence>
<dbReference type="PANTHER" id="PTHR43481:SF4">
    <property type="entry name" value="GLYCEROL-1-PHOSPHATE PHOSPHOHYDROLASE 1-RELATED"/>
    <property type="match status" value="1"/>
</dbReference>
<accession>L1KQZ8</accession>
<dbReference type="Pfam" id="PF00702">
    <property type="entry name" value="Hydrolase"/>
    <property type="match status" value="1"/>
</dbReference>
<dbReference type="AlphaFoldDB" id="L1KQZ8"/>
<dbReference type="Gene3D" id="1.10.150.240">
    <property type="entry name" value="Putative phosphatase, domain 2"/>
    <property type="match status" value="1"/>
</dbReference>
<dbReference type="InterPro" id="IPR023214">
    <property type="entry name" value="HAD_sf"/>
</dbReference>
<dbReference type="InterPro" id="IPR051806">
    <property type="entry name" value="HAD-like_SPP"/>
</dbReference>
<reference evidence="1 2" key="1">
    <citation type="submission" date="2012-11" db="EMBL/GenBank/DDBJ databases">
        <authorList>
            <person name="Huguet-Tapia J.C."/>
            <person name="Durkin A.S."/>
            <person name="Pettis G.S."/>
            <person name="Badger J.H."/>
        </authorList>
    </citation>
    <scope>NUCLEOTIDE SEQUENCE [LARGE SCALE GENOMIC DNA]</scope>
    <source>
        <strain evidence="1 2">91-03</strain>
    </source>
</reference>